<dbReference type="GO" id="GO:0015271">
    <property type="term" value="F:outward rectifier potassium channel activity"/>
    <property type="evidence" value="ECO:0007669"/>
    <property type="project" value="TreeGrafter"/>
</dbReference>
<evidence type="ECO:0000313" key="10">
    <source>
        <dbReference type="Proteomes" id="UP000046393"/>
    </source>
</evidence>
<dbReference type="InterPro" id="IPR036116">
    <property type="entry name" value="FN3_sf"/>
</dbReference>
<evidence type="ECO:0000256" key="1">
    <source>
        <dbReference type="ARBA" id="ARBA00004141"/>
    </source>
</evidence>
<dbReference type="SUPFAM" id="SSF49265">
    <property type="entry name" value="Fibronectin type III"/>
    <property type="match status" value="1"/>
</dbReference>
<dbReference type="GO" id="GO:0005886">
    <property type="term" value="C:plasma membrane"/>
    <property type="evidence" value="ECO:0007669"/>
    <property type="project" value="TreeGrafter"/>
</dbReference>
<dbReference type="SMART" id="SM00060">
    <property type="entry name" value="FN3"/>
    <property type="match status" value="2"/>
</dbReference>
<comment type="subcellular location">
    <subcellularLocation>
        <location evidence="1">Membrane</location>
        <topology evidence="1">Multi-pass membrane protein</topology>
    </subcellularLocation>
</comment>
<dbReference type="CDD" id="cd00063">
    <property type="entry name" value="FN3"/>
    <property type="match status" value="2"/>
</dbReference>
<dbReference type="Gene3D" id="1.10.287.70">
    <property type="match status" value="1"/>
</dbReference>
<dbReference type="Proteomes" id="UP000046393">
    <property type="component" value="Unplaced"/>
</dbReference>
<dbReference type="AlphaFoldDB" id="A0A158R4G4"/>
<dbReference type="InterPro" id="IPR003280">
    <property type="entry name" value="2pore_dom_K_chnl"/>
</dbReference>
<dbReference type="WBParaSite" id="SMUV_0000336301-mRNA-1">
    <property type="protein sequence ID" value="SMUV_0000336301-mRNA-1"/>
    <property type="gene ID" value="SMUV_0000336301"/>
</dbReference>
<dbReference type="InterPro" id="IPR003961">
    <property type="entry name" value="FN3_dom"/>
</dbReference>
<comment type="similarity">
    <text evidence="8">Belongs to the two pore domain potassium channel (TC 1.A.1.8) family.</text>
</comment>
<dbReference type="PROSITE" id="PS50853">
    <property type="entry name" value="FN3"/>
    <property type="match status" value="2"/>
</dbReference>
<dbReference type="FunFam" id="2.60.40.10:FF:002244">
    <property type="entry name" value="CBN-TWK-30 protein"/>
    <property type="match status" value="1"/>
</dbReference>
<proteinExistence type="inferred from homology"/>
<organism evidence="10 11">
    <name type="scientific">Syphacia muris</name>
    <dbReference type="NCBI Taxonomy" id="451379"/>
    <lineage>
        <taxon>Eukaryota</taxon>
        <taxon>Metazoa</taxon>
        <taxon>Ecdysozoa</taxon>
        <taxon>Nematoda</taxon>
        <taxon>Chromadorea</taxon>
        <taxon>Rhabditida</taxon>
        <taxon>Spirurina</taxon>
        <taxon>Oxyuridomorpha</taxon>
        <taxon>Oxyuroidea</taxon>
        <taxon>Oxyuridae</taxon>
        <taxon>Syphacia</taxon>
    </lineage>
</organism>
<accession>A0A158R4G4</accession>
<protein>
    <submittedName>
        <fullName evidence="11">Fibronectin type-III domain-containing protein</fullName>
    </submittedName>
</protein>
<evidence type="ECO:0000256" key="6">
    <source>
        <dbReference type="ARBA" id="ARBA00023136"/>
    </source>
</evidence>
<evidence type="ECO:0000256" key="5">
    <source>
        <dbReference type="ARBA" id="ARBA00023065"/>
    </source>
</evidence>
<evidence type="ECO:0000259" key="9">
    <source>
        <dbReference type="PROSITE" id="PS50853"/>
    </source>
</evidence>
<feature type="domain" description="Fibronectin type-III" evidence="9">
    <location>
        <begin position="475"/>
        <end position="569"/>
    </location>
</feature>
<dbReference type="InterPro" id="IPR013783">
    <property type="entry name" value="Ig-like_fold"/>
</dbReference>
<sequence length="610" mass="71088">MIRHFLMRFISPHLLLVVTCAVYMIVGALIFQSLESKNHKESKEIHLRNIENSAHLYIDRIWDVAHELESLDEAEKTLLIDNKAYFDQYVDTVFAAHRTSRHGYGADAPTWDFASSFFFTATMLTLIGYGYIAPVTFYGRLFGVIYCLIGIPLTLVTVANVAKFISETVFLIHYEFWKLWIEYKERKKGEIDENKPLFAESEDEQEILDRVRLVRFPPILVFMFVFIYGIFASYIIQIKENWTYVESMYFTFISILTVGFGDFRPGPKNMLTVLIVIIGGIILTTMCMDVIGRMYLKEIHYLGRKLKTNNPFYLIREAKARRRRQAMASLLAQFAKGMIFAHRNYNDLARKKSRKGHKRQPRMGSRLLPDSKYLFARMPPDPPSECQVVSTSAYSVRLAWAPAFSTEDEVTYNIRYRLKFKENCKTREITGIHGNAAEITNVDSCSLYEFRITAVSKYGESKPVVLVQYTEPQLSPQHIRATRLNANTIELIWEPPYKRHSEVKNYIVYYTDNPNSMLSEWEKITVHGRRVVFPELKFDWFYMFCATACFRDGQRSPLSRALFIKTDQIEFKPRCVGQSKTIEVMDSLRERETTNELTPLIKRNYVSFAV</sequence>
<evidence type="ECO:0000256" key="4">
    <source>
        <dbReference type="ARBA" id="ARBA00022989"/>
    </source>
</evidence>
<feature type="domain" description="Fibronectin type-III" evidence="9">
    <location>
        <begin position="382"/>
        <end position="474"/>
    </location>
</feature>
<dbReference type="PRINTS" id="PR01333">
    <property type="entry name" value="2POREKCHANEL"/>
</dbReference>
<evidence type="ECO:0000256" key="2">
    <source>
        <dbReference type="ARBA" id="ARBA00022448"/>
    </source>
</evidence>
<dbReference type="Gene3D" id="2.60.40.10">
    <property type="entry name" value="Immunoglobulins"/>
    <property type="match status" value="2"/>
</dbReference>
<keyword evidence="3 8" id="KW-0812">Transmembrane</keyword>
<keyword evidence="7 8" id="KW-0407">Ion channel</keyword>
<keyword evidence="10" id="KW-1185">Reference proteome</keyword>
<dbReference type="InterPro" id="IPR013099">
    <property type="entry name" value="K_chnl_dom"/>
</dbReference>
<keyword evidence="5 8" id="KW-0406">Ion transport</keyword>
<dbReference type="FunFam" id="2.60.40.10:FF:002077">
    <property type="entry name" value="TWiK family of potassium channels"/>
    <property type="match status" value="1"/>
</dbReference>
<dbReference type="Pfam" id="PF00041">
    <property type="entry name" value="fn3"/>
    <property type="match status" value="2"/>
</dbReference>
<keyword evidence="4" id="KW-1133">Transmembrane helix</keyword>
<dbReference type="PANTHER" id="PTHR11003:SF113">
    <property type="entry name" value="FIBRONECTIN TYPE-III DOMAIN-CONTAINING PROTEIN"/>
    <property type="match status" value="1"/>
</dbReference>
<reference evidence="11" key="1">
    <citation type="submission" date="2016-04" db="UniProtKB">
        <authorList>
            <consortium name="WormBaseParasite"/>
        </authorList>
    </citation>
    <scope>IDENTIFICATION</scope>
</reference>
<evidence type="ECO:0000313" key="11">
    <source>
        <dbReference type="WBParaSite" id="SMUV_0000336301-mRNA-1"/>
    </source>
</evidence>
<dbReference type="SUPFAM" id="SSF81324">
    <property type="entry name" value="Voltage-gated potassium channels"/>
    <property type="match status" value="2"/>
</dbReference>
<name>A0A158R4G4_9BILA</name>
<evidence type="ECO:0000256" key="8">
    <source>
        <dbReference type="RuleBase" id="RU003857"/>
    </source>
</evidence>
<keyword evidence="2 8" id="KW-0813">Transport</keyword>
<evidence type="ECO:0000256" key="3">
    <source>
        <dbReference type="ARBA" id="ARBA00022692"/>
    </source>
</evidence>
<evidence type="ECO:0000256" key="7">
    <source>
        <dbReference type="ARBA" id="ARBA00023303"/>
    </source>
</evidence>
<dbReference type="GO" id="GO:0022841">
    <property type="term" value="F:potassium ion leak channel activity"/>
    <property type="evidence" value="ECO:0007669"/>
    <property type="project" value="TreeGrafter"/>
</dbReference>
<dbReference type="Pfam" id="PF07885">
    <property type="entry name" value="Ion_trans_2"/>
    <property type="match status" value="2"/>
</dbReference>
<dbReference type="GO" id="GO:0030322">
    <property type="term" value="P:stabilization of membrane potential"/>
    <property type="evidence" value="ECO:0007669"/>
    <property type="project" value="TreeGrafter"/>
</dbReference>
<keyword evidence="6" id="KW-0472">Membrane</keyword>
<dbReference type="STRING" id="451379.A0A158R4G4"/>
<dbReference type="PANTHER" id="PTHR11003">
    <property type="entry name" value="POTASSIUM CHANNEL, SUBFAMILY K"/>
    <property type="match status" value="1"/>
</dbReference>